<dbReference type="Proteomes" id="UP001165368">
    <property type="component" value="Unassembled WGS sequence"/>
</dbReference>
<keyword evidence="2" id="KW-0472">Membrane</keyword>
<dbReference type="RefSeq" id="WP_237817700.1">
    <property type="nucleotide sequence ID" value="NZ_JAKLTQ010000001.1"/>
</dbReference>
<dbReference type="Pfam" id="PF14030">
    <property type="entry name" value="DUF4245"/>
    <property type="match status" value="1"/>
</dbReference>
<keyword evidence="2" id="KW-1133">Transmembrane helix</keyword>
<evidence type="ECO:0000256" key="2">
    <source>
        <dbReference type="SAM" id="Phobius"/>
    </source>
</evidence>
<protein>
    <submittedName>
        <fullName evidence="3">DUF4245 domain-containing protein</fullName>
    </submittedName>
</protein>
<evidence type="ECO:0000256" key="1">
    <source>
        <dbReference type="SAM" id="MobiDB-lite"/>
    </source>
</evidence>
<feature type="region of interest" description="Disordered" evidence="1">
    <location>
        <begin position="1"/>
        <end position="30"/>
    </location>
</feature>
<gene>
    <name evidence="3" type="ORF">LVY72_01615</name>
</gene>
<evidence type="ECO:0000313" key="3">
    <source>
        <dbReference type="EMBL" id="MCG2620603.1"/>
    </source>
</evidence>
<name>A0ABS9L1T9_9MICC</name>
<organism evidence="3 4">
    <name type="scientific">Arthrobacter hankyongi</name>
    <dbReference type="NCBI Taxonomy" id="2904801"/>
    <lineage>
        <taxon>Bacteria</taxon>
        <taxon>Bacillati</taxon>
        <taxon>Actinomycetota</taxon>
        <taxon>Actinomycetes</taxon>
        <taxon>Micrococcales</taxon>
        <taxon>Micrococcaceae</taxon>
        <taxon>Arthrobacter</taxon>
    </lineage>
</organism>
<reference evidence="3" key="1">
    <citation type="submission" date="2022-01" db="EMBL/GenBank/DDBJ databases">
        <authorList>
            <person name="Jo J.-H."/>
            <person name="Im W.-T."/>
        </authorList>
    </citation>
    <scope>NUCLEOTIDE SEQUENCE</scope>
    <source>
        <strain evidence="3">I2-34</strain>
    </source>
</reference>
<keyword evidence="2" id="KW-0812">Transmembrane</keyword>
<proteinExistence type="predicted"/>
<keyword evidence="4" id="KW-1185">Reference proteome</keyword>
<comment type="caution">
    <text evidence="3">The sequence shown here is derived from an EMBL/GenBank/DDBJ whole genome shotgun (WGS) entry which is preliminary data.</text>
</comment>
<dbReference type="InterPro" id="IPR025339">
    <property type="entry name" value="DUF4245"/>
</dbReference>
<dbReference type="EMBL" id="JAKLTQ010000001">
    <property type="protein sequence ID" value="MCG2620603.1"/>
    <property type="molecule type" value="Genomic_DNA"/>
</dbReference>
<accession>A0ABS9L1T9</accession>
<evidence type="ECO:0000313" key="4">
    <source>
        <dbReference type="Proteomes" id="UP001165368"/>
    </source>
</evidence>
<feature type="transmembrane region" description="Helical" evidence="2">
    <location>
        <begin position="46"/>
        <end position="66"/>
    </location>
</feature>
<sequence>MSEVRPEIPAVPPASTSGHQPAPAPDGLPFKPVLTAKQAKRANQTIKGMVISVLLTVAVVIPVVLLNPGSKPETYHRNIDVPAVALEAKAAAGYLPVVPAMPEGWSANYARWTTGGSAQVAAWEAGYLTPGGHHIALTQTDKANPTWLADATGQAPVTGQRRIGGADWQLRDSGSGSKSLVLEESGYTIVLAGGADLDEFDALGTAVAGVLDGR</sequence>